<protein>
    <recommendedName>
        <fullName evidence="3">Beta-lactamase-related domain-containing protein</fullName>
    </recommendedName>
</protein>
<dbReference type="InterPro" id="IPR012338">
    <property type="entry name" value="Beta-lactam/transpept-like"/>
</dbReference>
<organism evidence="1 2">
    <name type="scientific">Wuchereria bancrofti</name>
    <dbReference type="NCBI Taxonomy" id="6293"/>
    <lineage>
        <taxon>Eukaryota</taxon>
        <taxon>Metazoa</taxon>
        <taxon>Ecdysozoa</taxon>
        <taxon>Nematoda</taxon>
        <taxon>Chromadorea</taxon>
        <taxon>Rhabditida</taxon>
        <taxon>Spirurina</taxon>
        <taxon>Spiruromorpha</taxon>
        <taxon>Filarioidea</taxon>
        <taxon>Onchocercidae</taxon>
        <taxon>Wuchereria</taxon>
    </lineage>
</organism>
<comment type="caution">
    <text evidence="1">The sequence shown here is derived from an EMBL/GenBank/DDBJ whole genome shotgun (WGS) entry which is preliminary data.</text>
</comment>
<gene>
    <name evidence="1" type="ORF">WUBG_18057</name>
</gene>
<evidence type="ECO:0008006" key="3">
    <source>
        <dbReference type="Google" id="ProtNLM"/>
    </source>
</evidence>
<reference evidence="2" key="1">
    <citation type="submission" date="2012-08" db="EMBL/GenBank/DDBJ databases">
        <title>The Genome Sequence of Wuchereria bancrofti.</title>
        <authorList>
            <person name="Nutman T.B."/>
            <person name="Fink D.L."/>
            <person name="Russ C."/>
            <person name="Young S."/>
            <person name="Zeng Q."/>
            <person name="Koehrsen M."/>
            <person name="Alvarado L."/>
            <person name="Berlin A."/>
            <person name="Chapman S.B."/>
            <person name="Chen Z."/>
            <person name="Freedman E."/>
            <person name="Gellesch M."/>
            <person name="Goldberg J."/>
            <person name="Griggs A."/>
            <person name="Gujja S."/>
            <person name="Heilman E.R."/>
            <person name="Heiman D."/>
            <person name="Hepburn T."/>
            <person name="Howarth C."/>
            <person name="Jen D."/>
            <person name="Larson L."/>
            <person name="Lewis B."/>
            <person name="Mehta T."/>
            <person name="Park D."/>
            <person name="Pearson M."/>
            <person name="Roberts A."/>
            <person name="Saif S."/>
            <person name="Shea T."/>
            <person name="Shenoy N."/>
            <person name="Sisk P."/>
            <person name="Stolte C."/>
            <person name="Sykes S."/>
            <person name="Walk T."/>
            <person name="White J."/>
            <person name="Yandava C."/>
            <person name="Haas B."/>
            <person name="Henn M.R."/>
            <person name="Nusbaum C."/>
            <person name="Birren B."/>
        </authorList>
    </citation>
    <scope>NUCLEOTIDE SEQUENCE [LARGE SCALE GENOMIC DNA]</scope>
    <source>
        <strain evidence="2">NA</strain>
    </source>
</reference>
<dbReference type="Proteomes" id="UP000004810">
    <property type="component" value="Unassembled WGS sequence"/>
</dbReference>
<accession>J9DN60</accession>
<dbReference type="Gene3D" id="3.40.710.10">
    <property type="entry name" value="DD-peptidase/beta-lactamase superfamily"/>
    <property type="match status" value="1"/>
</dbReference>
<proteinExistence type="predicted"/>
<dbReference type="EMBL" id="ADBV01019716">
    <property type="protein sequence ID" value="EJW71038.1"/>
    <property type="molecule type" value="Genomic_DNA"/>
</dbReference>
<dbReference type="AlphaFoldDB" id="J9DN60"/>
<name>J9DN60_WUCBA</name>
<sequence length="57" mass="6578">VTHTYGHSAFGCQQVIYDSRNDLTIAYVTNAIKVGVYKQCRTYIRLHNAIYDIIQKN</sequence>
<evidence type="ECO:0000313" key="2">
    <source>
        <dbReference type="Proteomes" id="UP000004810"/>
    </source>
</evidence>
<evidence type="ECO:0000313" key="1">
    <source>
        <dbReference type="EMBL" id="EJW71038.1"/>
    </source>
</evidence>
<feature type="non-terminal residue" evidence="1">
    <location>
        <position position="1"/>
    </location>
</feature>